<accession>A0A1H3QBV2</accession>
<dbReference type="STRING" id="589385.SAMN05421504_109232"/>
<sequence length="110" mass="11102">MTFKWVPPLLLLAACGSGGGGLPAAADGTNLAACSDGSCEVLVKTGDRIPNQKLGPVLVTVKEDRVEVSGGINVSLSASGIADRTLNLNGESFKIIAVKDGQAVVKVGKP</sequence>
<keyword evidence="3" id="KW-1185">Reference proteome</keyword>
<dbReference type="PROSITE" id="PS51257">
    <property type="entry name" value="PROKAR_LIPOPROTEIN"/>
    <property type="match status" value="1"/>
</dbReference>
<dbReference type="EMBL" id="FNON01000009">
    <property type="protein sequence ID" value="SDZ10753.1"/>
    <property type="molecule type" value="Genomic_DNA"/>
</dbReference>
<evidence type="ECO:0008006" key="4">
    <source>
        <dbReference type="Google" id="ProtNLM"/>
    </source>
</evidence>
<dbReference type="Proteomes" id="UP000199515">
    <property type="component" value="Unassembled WGS sequence"/>
</dbReference>
<proteinExistence type="predicted"/>
<dbReference type="RefSeq" id="WP_091296544.1">
    <property type="nucleotide sequence ID" value="NZ_FNON01000009.1"/>
</dbReference>
<gene>
    <name evidence="2" type="ORF">SAMN05421504_109232</name>
</gene>
<evidence type="ECO:0000256" key="1">
    <source>
        <dbReference type="SAM" id="SignalP"/>
    </source>
</evidence>
<feature type="chain" id="PRO_5011788156" description="Lipoprotein" evidence="1">
    <location>
        <begin position="27"/>
        <end position="110"/>
    </location>
</feature>
<evidence type="ECO:0000313" key="3">
    <source>
        <dbReference type="Proteomes" id="UP000199515"/>
    </source>
</evidence>
<organism evidence="2 3">
    <name type="scientific">Amycolatopsis xylanica</name>
    <dbReference type="NCBI Taxonomy" id="589385"/>
    <lineage>
        <taxon>Bacteria</taxon>
        <taxon>Bacillati</taxon>
        <taxon>Actinomycetota</taxon>
        <taxon>Actinomycetes</taxon>
        <taxon>Pseudonocardiales</taxon>
        <taxon>Pseudonocardiaceae</taxon>
        <taxon>Amycolatopsis</taxon>
    </lineage>
</organism>
<keyword evidence="1" id="KW-0732">Signal</keyword>
<reference evidence="2 3" key="1">
    <citation type="submission" date="2016-10" db="EMBL/GenBank/DDBJ databases">
        <authorList>
            <person name="de Groot N.N."/>
        </authorList>
    </citation>
    <scope>NUCLEOTIDE SEQUENCE [LARGE SCALE GENOMIC DNA]</scope>
    <source>
        <strain evidence="2 3">CPCC 202699</strain>
    </source>
</reference>
<protein>
    <recommendedName>
        <fullName evidence="4">Lipoprotein</fullName>
    </recommendedName>
</protein>
<dbReference type="AlphaFoldDB" id="A0A1H3QBV2"/>
<name>A0A1H3QBV2_9PSEU</name>
<evidence type="ECO:0000313" key="2">
    <source>
        <dbReference type="EMBL" id="SDZ10753.1"/>
    </source>
</evidence>
<dbReference type="OrthoDB" id="3627712at2"/>
<feature type="signal peptide" evidence="1">
    <location>
        <begin position="1"/>
        <end position="26"/>
    </location>
</feature>